<name>X1RCM2_9ZZZZ</name>
<dbReference type="AlphaFoldDB" id="X1RCM2"/>
<feature type="non-terminal residue" evidence="1">
    <location>
        <position position="106"/>
    </location>
</feature>
<feature type="non-terminal residue" evidence="1">
    <location>
        <position position="1"/>
    </location>
</feature>
<evidence type="ECO:0000313" key="1">
    <source>
        <dbReference type="EMBL" id="GAI64766.1"/>
    </source>
</evidence>
<comment type="caution">
    <text evidence="1">The sequence shown here is derived from an EMBL/GenBank/DDBJ whole genome shotgun (WGS) entry which is preliminary data.</text>
</comment>
<reference evidence="1" key="1">
    <citation type="journal article" date="2014" name="Front. Microbiol.">
        <title>High frequency of phylogenetically diverse reductive dehalogenase-homologous genes in deep subseafloor sedimentary metagenomes.</title>
        <authorList>
            <person name="Kawai M."/>
            <person name="Futagami T."/>
            <person name="Toyoda A."/>
            <person name="Takaki Y."/>
            <person name="Nishi S."/>
            <person name="Hori S."/>
            <person name="Arai W."/>
            <person name="Tsubouchi T."/>
            <person name="Morono Y."/>
            <person name="Uchiyama I."/>
            <person name="Ito T."/>
            <person name="Fujiyama A."/>
            <person name="Inagaki F."/>
            <person name="Takami H."/>
        </authorList>
    </citation>
    <scope>NUCLEOTIDE SEQUENCE</scope>
    <source>
        <strain evidence="1">Expedition CK06-06</strain>
    </source>
</reference>
<gene>
    <name evidence="1" type="ORF">S06H3_65015</name>
</gene>
<proteinExistence type="predicted"/>
<dbReference type="EMBL" id="BARV01043613">
    <property type="protein sequence ID" value="GAI64766.1"/>
    <property type="molecule type" value="Genomic_DNA"/>
</dbReference>
<accession>X1RCM2</accession>
<protein>
    <submittedName>
        <fullName evidence="1">Uncharacterized protein</fullName>
    </submittedName>
</protein>
<sequence>AVELFDHLAKIGWSAKDRPLISELGWLIPNPMLMIQGDLQQEKDTEQLLSDISLADINPKYAQNYLDAILQNQPYGIRYCALGESIYWGHYDIEAGEVSMDSILSA</sequence>
<organism evidence="1">
    <name type="scientific">marine sediment metagenome</name>
    <dbReference type="NCBI Taxonomy" id="412755"/>
    <lineage>
        <taxon>unclassified sequences</taxon>
        <taxon>metagenomes</taxon>
        <taxon>ecological metagenomes</taxon>
    </lineage>
</organism>